<proteinExistence type="predicted"/>
<evidence type="ECO:0000313" key="1">
    <source>
        <dbReference type="EMBL" id="MPM60589.1"/>
    </source>
</evidence>
<reference evidence="1" key="1">
    <citation type="submission" date="2019-08" db="EMBL/GenBank/DDBJ databases">
        <authorList>
            <person name="Kucharzyk K."/>
            <person name="Murdoch R.W."/>
            <person name="Higgins S."/>
            <person name="Loffler F."/>
        </authorList>
    </citation>
    <scope>NUCLEOTIDE SEQUENCE</scope>
</reference>
<dbReference type="EMBL" id="VSSQ01017878">
    <property type="protein sequence ID" value="MPM60589.1"/>
    <property type="molecule type" value="Genomic_DNA"/>
</dbReference>
<name>A0A645B579_9ZZZZ</name>
<comment type="caution">
    <text evidence="1">The sequence shown here is derived from an EMBL/GenBank/DDBJ whole genome shotgun (WGS) entry which is preliminary data.</text>
</comment>
<dbReference type="AlphaFoldDB" id="A0A645B579"/>
<protein>
    <submittedName>
        <fullName evidence="1">Uncharacterized protein</fullName>
    </submittedName>
</protein>
<gene>
    <name evidence="1" type="ORF">SDC9_107441</name>
</gene>
<organism evidence="1">
    <name type="scientific">bioreactor metagenome</name>
    <dbReference type="NCBI Taxonomy" id="1076179"/>
    <lineage>
        <taxon>unclassified sequences</taxon>
        <taxon>metagenomes</taxon>
        <taxon>ecological metagenomes</taxon>
    </lineage>
</organism>
<accession>A0A645B579</accession>
<sequence>MHGLLHALGVLEHGDDHIGVPNGIGGVLERCHAIGLQCLRLEGSAVPGAYLEVATRQVARHGGAHDACAEHRDGCGVGFVLHDLLPLLQSIGTFVPEY</sequence>